<dbReference type="SUPFAM" id="SSF51735">
    <property type="entry name" value="NAD(P)-binding Rossmann-fold domains"/>
    <property type="match status" value="1"/>
</dbReference>
<dbReference type="GO" id="GO:0000166">
    <property type="term" value="F:nucleotide binding"/>
    <property type="evidence" value="ECO:0007669"/>
    <property type="project" value="InterPro"/>
</dbReference>
<dbReference type="InterPro" id="IPR055170">
    <property type="entry name" value="GFO_IDH_MocA-like_dom"/>
</dbReference>
<dbReference type="InterPro" id="IPR000683">
    <property type="entry name" value="Gfo/Idh/MocA-like_OxRdtase_N"/>
</dbReference>
<evidence type="ECO:0000313" key="4">
    <source>
        <dbReference type="Proteomes" id="UP000243002"/>
    </source>
</evidence>
<dbReference type="RefSeq" id="WP_106632575.1">
    <property type="nucleotide sequence ID" value="NZ_PXXO01000011.1"/>
</dbReference>
<comment type="caution">
    <text evidence="3">The sequence shown here is derived from an EMBL/GenBank/DDBJ whole genome shotgun (WGS) entry which is preliminary data.</text>
</comment>
<dbReference type="InterPro" id="IPR051450">
    <property type="entry name" value="Gfo/Idh/MocA_Oxidoreductases"/>
</dbReference>
<dbReference type="Pfam" id="PF01408">
    <property type="entry name" value="GFO_IDH_MocA"/>
    <property type="match status" value="1"/>
</dbReference>
<evidence type="ECO:0000313" key="3">
    <source>
        <dbReference type="EMBL" id="PSJ04541.1"/>
    </source>
</evidence>
<sequence length="370" mass="41650">MNKIRIGAIGAGGFGLFALQQFLQVEGAELVAMAGTHREAALAMARRFGIAETLDVESLLQLDQVDLVYIATPPFLHYGQVRAALEAGKHVICEKPLALSLAQADELLQLARSSDRLCIANLMQRYNPLFEAVRQLIDSKVIGECLHGWFDNAAGDEGLSAEHWFWDRTKSGGIFIEHGVHFFDLFEGWLGKGEVVSSQRTLRPGSGIEEQVQCVVRYGNGALINFYHGFTQPARLERQEFRLLFEHGELTLEEWVPTRVRLRAVVDEEQSRRLMQIFPGARLDVLESYSGSRRLARGRHKDFDTYQKIDLHAGLEAEKMRRYCELLRALFVDQIAWIADRSHQRLITEENGRNSLAMACAATRLAEPGG</sequence>
<feature type="domain" description="GFO/IDH/MocA-like oxidoreductase" evidence="2">
    <location>
        <begin position="130"/>
        <end position="250"/>
    </location>
</feature>
<dbReference type="AlphaFoldDB" id="A0A2P7MTK6"/>
<protein>
    <submittedName>
        <fullName evidence="3">Dehydrogenase</fullName>
    </submittedName>
</protein>
<feature type="domain" description="Gfo/Idh/MocA-like oxidoreductase N-terminal" evidence="1">
    <location>
        <begin position="4"/>
        <end position="120"/>
    </location>
</feature>
<gene>
    <name evidence="3" type="ORF">C7K55_09950</name>
</gene>
<dbReference type="Gene3D" id="3.30.360.10">
    <property type="entry name" value="Dihydrodipicolinate Reductase, domain 2"/>
    <property type="match status" value="1"/>
</dbReference>
<dbReference type="InterPro" id="IPR036291">
    <property type="entry name" value="NAD(P)-bd_dom_sf"/>
</dbReference>
<dbReference type="OrthoDB" id="455005at2"/>
<dbReference type="Proteomes" id="UP000243002">
    <property type="component" value="Unassembled WGS sequence"/>
</dbReference>
<keyword evidence="4" id="KW-1185">Reference proteome</keyword>
<dbReference type="EMBL" id="PXXO01000011">
    <property type="protein sequence ID" value="PSJ04541.1"/>
    <property type="molecule type" value="Genomic_DNA"/>
</dbReference>
<dbReference type="Pfam" id="PF22725">
    <property type="entry name" value="GFO_IDH_MocA_C3"/>
    <property type="match status" value="1"/>
</dbReference>
<name>A0A2P7MTK6_9CYAN</name>
<proteinExistence type="predicted"/>
<dbReference type="PANTHER" id="PTHR43377">
    <property type="entry name" value="BILIVERDIN REDUCTASE A"/>
    <property type="match status" value="1"/>
</dbReference>
<evidence type="ECO:0000259" key="2">
    <source>
        <dbReference type="Pfam" id="PF22725"/>
    </source>
</evidence>
<organism evidence="3 4">
    <name type="scientific">Cyanobium usitatum str. Tous</name>
    <dbReference type="NCBI Taxonomy" id="2116684"/>
    <lineage>
        <taxon>Bacteria</taxon>
        <taxon>Bacillati</taxon>
        <taxon>Cyanobacteriota</taxon>
        <taxon>Cyanophyceae</taxon>
        <taxon>Synechococcales</taxon>
        <taxon>Prochlorococcaceae</taxon>
        <taxon>Cyanobium</taxon>
    </lineage>
</organism>
<dbReference type="SUPFAM" id="SSF55347">
    <property type="entry name" value="Glyceraldehyde-3-phosphate dehydrogenase-like, C-terminal domain"/>
    <property type="match status" value="1"/>
</dbReference>
<reference evidence="3 4" key="1">
    <citation type="journal article" date="2018" name="Environ. Microbiol.">
        <title>Ecological and genomic features of two widespread freshwater picocyanobacteria.</title>
        <authorList>
            <person name="Cabello-Yeves P.J."/>
            <person name="Picazo A."/>
            <person name="Camacho A."/>
            <person name="Callieri C."/>
            <person name="Rosselli R."/>
            <person name="Roda-Garcia J.J."/>
            <person name="Coutinho F.H."/>
            <person name="Rodriguez-Valera F."/>
        </authorList>
    </citation>
    <scope>NUCLEOTIDE SEQUENCE [LARGE SCALE GENOMIC DNA]</scope>
    <source>
        <strain evidence="3 4">Tous</strain>
    </source>
</reference>
<accession>A0A2P7MTK6</accession>
<dbReference type="PANTHER" id="PTHR43377:SF1">
    <property type="entry name" value="BILIVERDIN REDUCTASE A"/>
    <property type="match status" value="1"/>
</dbReference>
<evidence type="ECO:0000259" key="1">
    <source>
        <dbReference type="Pfam" id="PF01408"/>
    </source>
</evidence>
<dbReference type="Gene3D" id="3.40.50.720">
    <property type="entry name" value="NAD(P)-binding Rossmann-like Domain"/>
    <property type="match status" value="1"/>
</dbReference>